<name>A0A939FIE7_9ACTN</name>
<proteinExistence type="predicted"/>
<evidence type="ECO:0000256" key="1">
    <source>
        <dbReference type="SAM" id="MobiDB-lite"/>
    </source>
</evidence>
<protein>
    <submittedName>
        <fullName evidence="3">Helix-turn-helix domain-containing protein</fullName>
    </submittedName>
</protein>
<dbReference type="GO" id="GO:0003677">
    <property type="term" value="F:DNA binding"/>
    <property type="evidence" value="ECO:0007669"/>
    <property type="project" value="InterPro"/>
</dbReference>
<dbReference type="EMBL" id="JAFMOF010000001">
    <property type="protein sequence ID" value="MBO0652535.1"/>
    <property type="molecule type" value="Genomic_DNA"/>
</dbReference>
<dbReference type="SUPFAM" id="SSF47413">
    <property type="entry name" value="lambda repressor-like DNA-binding domains"/>
    <property type="match status" value="1"/>
</dbReference>
<dbReference type="Proteomes" id="UP000664781">
    <property type="component" value="Unassembled WGS sequence"/>
</dbReference>
<dbReference type="PROSITE" id="PS50943">
    <property type="entry name" value="HTH_CROC1"/>
    <property type="match status" value="1"/>
</dbReference>
<dbReference type="SUPFAM" id="SSF81901">
    <property type="entry name" value="HCP-like"/>
    <property type="match status" value="2"/>
</dbReference>
<feature type="domain" description="HTH cro/C1-type" evidence="2">
    <location>
        <begin position="3"/>
        <end position="65"/>
    </location>
</feature>
<sequence length="862" mass="93696">MALAELRQRLNDRLAVSGLNKTQLVRRSGLARTTVWSAFQPDEPAPSARTLAALAKALGLPVEELLEIRRTATAEEAEPTIEEASGPGKPIDQWEPHDLEVHSASTATDGADPPRQRQLPGYVLRAHDRTLAEAVRHAQAGRSRMVVLVGTSSTGKTRACWEAVRPLANAGWRLWHPFDPTRAEAAFDAIERVRPKTVVWLNEAQHYLGDAHVGEQIAAALHALLIDERRMPVLVLGTLWPEYGRQYAAVSAPGQSDPHSRVRELLSGRTVSVPDSFDAEALRAATVLAQSGDRLLADALTRAGNHGRVTQDLAGAPELLRRYEHSSPAARALLEVAMDARRLGVGLHLPQTFLIDAAIDYLTDTDYDNLTDDWAEAAFAELAEPVHGKQAPLRRVTVRPPRRPPHHVAPLSSTPGPVFRLADYLEQHGRETRLLACPPASFWYAAHAKITNPDDLKMLAEAARARHRLQWAHHLMHRAADTGHPDALHRLSTWLEDAGNRQEAEALLRSAADAGDPRALTSLAFQRENEGDLEGAEALAQQAADAGYPRLLALLASWREEDGDRERSEALVRKFADDGDPGALRILAGWRREAGKRQEAEALARQAADAGDSQALALLAAWRREEGDNDGAEALAQQTVDAGDWYALALLAEQREEAGDFEGAEVLARQAADAGAPTALASLVSQREKAGEHERAEALAQQAADAGHCTPLTLLAIRREEAGEHERAEALAKRAAEAGNPNALTFLALRVIEGTGDRAKAEALMQQAADAGDMYAFDFLAHWQEEAGDHEGAEALAWQAAHAGNPNVLARLVSRWERTGDHERAEVLARQAADAGRTDDMGRLLEARWPYGLDPDGAPTAP</sequence>
<dbReference type="InterPro" id="IPR001387">
    <property type="entry name" value="Cro/C1-type_HTH"/>
</dbReference>
<organism evidence="3 4">
    <name type="scientific">Streptomyces triculaminicus</name>
    <dbReference type="NCBI Taxonomy" id="2816232"/>
    <lineage>
        <taxon>Bacteria</taxon>
        <taxon>Bacillati</taxon>
        <taxon>Actinomycetota</taxon>
        <taxon>Actinomycetes</taxon>
        <taxon>Kitasatosporales</taxon>
        <taxon>Streptomycetaceae</taxon>
        <taxon>Streptomyces</taxon>
    </lineage>
</organism>
<evidence type="ECO:0000313" key="4">
    <source>
        <dbReference type="Proteomes" id="UP000664781"/>
    </source>
</evidence>
<dbReference type="Gene3D" id="1.25.40.10">
    <property type="entry name" value="Tetratricopeptide repeat domain"/>
    <property type="match status" value="2"/>
</dbReference>
<dbReference type="Pfam" id="PF13443">
    <property type="entry name" value="HTH_26"/>
    <property type="match status" value="1"/>
</dbReference>
<evidence type="ECO:0000313" key="3">
    <source>
        <dbReference type="EMBL" id="MBO0652535.1"/>
    </source>
</evidence>
<evidence type="ECO:0000259" key="2">
    <source>
        <dbReference type="PROSITE" id="PS50943"/>
    </source>
</evidence>
<keyword evidence="4" id="KW-1185">Reference proteome</keyword>
<comment type="caution">
    <text evidence="3">The sequence shown here is derived from an EMBL/GenBank/DDBJ whole genome shotgun (WGS) entry which is preliminary data.</text>
</comment>
<dbReference type="InterPro" id="IPR010982">
    <property type="entry name" value="Lambda_DNA-bd_dom_sf"/>
</dbReference>
<gene>
    <name evidence="3" type="ORF">J1792_06970</name>
</gene>
<accession>A0A939FIE7</accession>
<dbReference type="InterPro" id="IPR011990">
    <property type="entry name" value="TPR-like_helical_dom_sf"/>
</dbReference>
<dbReference type="Gene3D" id="1.10.260.40">
    <property type="entry name" value="lambda repressor-like DNA-binding domains"/>
    <property type="match status" value="1"/>
</dbReference>
<feature type="region of interest" description="Disordered" evidence="1">
    <location>
        <begin position="72"/>
        <end position="95"/>
    </location>
</feature>
<dbReference type="AlphaFoldDB" id="A0A939FIE7"/>
<reference evidence="3" key="1">
    <citation type="submission" date="2021-03" db="EMBL/GenBank/DDBJ databases">
        <title>Streptomyces strains.</title>
        <authorList>
            <person name="Lund M.B."/>
            <person name="Toerring T."/>
        </authorList>
    </citation>
    <scope>NUCLEOTIDE SEQUENCE</scope>
    <source>
        <strain evidence="3">JCM 4242</strain>
    </source>
</reference>